<reference evidence="1 2" key="1">
    <citation type="submission" date="2016-09" db="EMBL/GenBank/DDBJ databases">
        <title>Rhizobium sp. nov., a novel species isolated from the rice rhizosphere.</title>
        <authorList>
            <person name="Zhao J."/>
            <person name="Zhang X."/>
        </authorList>
    </citation>
    <scope>NUCLEOTIDE SEQUENCE [LARGE SCALE GENOMIC DNA]</scope>
    <source>
        <strain evidence="1 2">MH17</strain>
    </source>
</reference>
<sequence>MPRPCAISPCLTKLAVILFKAFIFLAMSLGRPARLPLSTSAFFTHSLSVCAEKPIFAAIEHTFDQQMHVQLRTR</sequence>
<dbReference type="EMBL" id="MKIO01000022">
    <property type="protein sequence ID" value="OLP56294.1"/>
    <property type="molecule type" value="Genomic_DNA"/>
</dbReference>
<proteinExistence type="predicted"/>
<name>A0A1Q9AM01_9HYPH</name>
<evidence type="ECO:0000313" key="1">
    <source>
        <dbReference type="EMBL" id="OLP56294.1"/>
    </source>
</evidence>
<dbReference type="AlphaFoldDB" id="A0A1Q9AM01"/>
<dbReference type="Proteomes" id="UP000186143">
    <property type="component" value="Unassembled WGS sequence"/>
</dbReference>
<gene>
    <name evidence="1" type="ORF">BJF92_15485</name>
</gene>
<evidence type="ECO:0000313" key="2">
    <source>
        <dbReference type="Proteomes" id="UP000186143"/>
    </source>
</evidence>
<accession>A0A1Q9AM01</accession>
<comment type="caution">
    <text evidence="1">The sequence shown here is derived from an EMBL/GenBank/DDBJ whole genome shotgun (WGS) entry which is preliminary data.</text>
</comment>
<organism evidence="1 2">
    <name type="scientific">Xaviernesmea rhizosphaerae</name>
    <dbReference type="NCBI Taxonomy" id="1672749"/>
    <lineage>
        <taxon>Bacteria</taxon>
        <taxon>Pseudomonadati</taxon>
        <taxon>Pseudomonadota</taxon>
        <taxon>Alphaproteobacteria</taxon>
        <taxon>Hyphomicrobiales</taxon>
        <taxon>Rhizobiaceae</taxon>
        <taxon>Rhizobium/Agrobacterium group</taxon>
        <taxon>Xaviernesmea</taxon>
    </lineage>
</organism>
<protein>
    <submittedName>
        <fullName evidence="1">Uncharacterized protein</fullName>
    </submittedName>
</protein>